<organism evidence="2">
    <name type="scientific">Sipha flava</name>
    <name type="common">yellow sugarcane aphid</name>
    <dbReference type="NCBI Taxonomy" id="143950"/>
    <lineage>
        <taxon>Eukaryota</taxon>
        <taxon>Metazoa</taxon>
        <taxon>Ecdysozoa</taxon>
        <taxon>Arthropoda</taxon>
        <taxon>Hexapoda</taxon>
        <taxon>Insecta</taxon>
        <taxon>Pterygota</taxon>
        <taxon>Neoptera</taxon>
        <taxon>Paraneoptera</taxon>
        <taxon>Hemiptera</taxon>
        <taxon>Sternorrhyncha</taxon>
        <taxon>Aphidomorpha</taxon>
        <taxon>Aphidoidea</taxon>
        <taxon>Aphididae</taxon>
        <taxon>Sipha</taxon>
    </lineage>
</organism>
<dbReference type="SUPFAM" id="SSF54001">
    <property type="entry name" value="Cysteine proteinases"/>
    <property type="match status" value="1"/>
</dbReference>
<dbReference type="Gene3D" id="1.10.287.2250">
    <property type="match status" value="1"/>
</dbReference>
<dbReference type="InterPro" id="IPR013201">
    <property type="entry name" value="Prot_inhib_I29"/>
</dbReference>
<evidence type="ECO:0000313" key="2">
    <source>
        <dbReference type="EMBL" id="MBY79676.1"/>
    </source>
</evidence>
<proteinExistence type="predicted"/>
<sequence length="133" mass="15068">MCSHNYPPRKTTGFITTCARVLLLLGPVLGGYCGVVTAVKPRHSPHLDPHWNDFKAEHNKTYLWTNEHHHRSAWEDNFHHINRHNEEARGGKHNYTLDLNHLADMVNKKKKIIDIMICALTVSATVATISPSG</sequence>
<accession>A0A2S2QPH2</accession>
<name>A0A2S2QPH2_9HEMI</name>
<gene>
    <name evidence="2" type="primary">Ctsj</name>
    <name evidence="2" type="ORF">g.2802</name>
</gene>
<dbReference type="OrthoDB" id="190265at2759"/>
<evidence type="ECO:0000259" key="1">
    <source>
        <dbReference type="SMART" id="SM00848"/>
    </source>
</evidence>
<dbReference type="InterPro" id="IPR038765">
    <property type="entry name" value="Papain-like_cys_pep_sf"/>
</dbReference>
<dbReference type="AlphaFoldDB" id="A0A2S2QPH2"/>
<protein>
    <submittedName>
        <fullName evidence="2">Cathepsin J</fullName>
    </submittedName>
</protein>
<feature type="domain" description="Cathepsin propeptide inhibitor" evidence="1">
    <location>
        <begin position="51"/>
        <end position="110"/>
    </location>
</feature>
<reference evidence="2" key="1">
    <citation type="submission" date="2018-04" db="EMBL/GenBank/DDBJ databases">
        <title>Transcriptome assembly of Sipha flava.</title>
        <authorList>
            <person name="Scully E.D."/>
            <person name="Geib S.M."/>
            <person name="Palmer N.A."/>
            <person name="Koch K."/>
            <person name="Bradshaw J."/>
            <person name="Heng-Moss T."/>
            <person name="Sarath G."/>
        </authorList>
    </citation>
    <scope>NUCLEOTIDE SEQUENCE</scope>
</reference>
<dbReference type="Pfam" id="PF08246">
    <property type="entry name" value="Inhibitor_I29"/>
    <property type="match status" value="1"/>
</dbReference>
<dbReference type="SMART" id="SM00848">
    <property type="entry name" value="Inhibitor_I29"/>
    <property type="match status" value="1"/>
</dbReference>
<dbReference type="EMBL" id="GGMS01010473">
    <property type="protein sequence ID" value="MBY79676.1"/>
    <property type="molecule type" value="Transcribed_RNA"/>
</dbReference>